<gene>
    <name evidence="2" type="ORF">A2685_02000</name>
</gene>
<dbReference type="Gene3D" id="2.60.120.10">
    <property type="entry name" value="Jelly Rolls"/>
    <property type="match status" value="1"/>
</dbReference>
<evidence type="ECO:0000313" key="2">
    <source>
        <dbReference type="EMBL" id="OGM19409.1"/>
    </source>
</evidence>
<proteinExistence type="predicted"/>
<sequence>MKIYKKKEKQTASGFGYWGDFGEIDMGWSYGEITDNSTFPGEKLHYHKVGTIYFLGLEGTGLLEVEGNQVELDKGSLLRIDPNEKYKVIGAKDTPFKYIAVCTSKDPKEKVIVEK</sequence>
<name>A0A1F7XXG2_9BACT</name>
<dbReference type="SUPFAM" id="SSF51182">
    <property type="entry name" value="RmlC-like cupins"/>
    <property type="match status" value="1"/>
</dbReference>
<comment type="caution">
    <text evidence="2">The sequence shown here is derived from an EMBL/GenBank/DDBJ whole genome shotgun (WGS) entry which is preliminary data.</text>
</comment>
<dbReference type="InterPro" id="IPR014710">
    <property type="entry name" value="RmlC-like_jellyroll"/>
</dbReference>
<dbReference type="Proteomes" id="UP000178446">
    <property type="component" value="Unassembled WGS sequence"/>
</dbReference>
<feature type="domain" description="Cupin type-2" evidence="1">
    <location>
        <begin position="42"/>
        <end position="101"/>
    </location>
</feature>
<dbReference type="InterPro" id="IPR011051">
    <property type="entry name" value="RmlC_Cupin_sf"/>
</dbReference>
<dbReference type="AlphaFoldDB" id="A0A1F7XXG2"/>
<dbReference type="Pfam" id="PF07883">
    <property type="entry name" value="Cupin_2"/>
    <property type="match status" value="1"/>
</dbReference>
<evidence type="ECO:0000259" key="1">
    <source>
        <dbReference type="Pfam" id="PF07883"/>
    </source>
</evidence>
<dbReference type="InterPro" id="IPR013096">
    <property type="entry name" value="Cupin_2"/>
</dbReference>
<evidence type="ECO:0000313" key="3">
    <source>
        <dbReference type="Proteomes" id="UP000178446"/>
    </source>
</evidence>
<dbReference type="EMBL" id="MGGB01000012">
    <property type="protein sequence ID" value="OGM19409.1"/>
    <property type="molecule type" value="Genomic_DNA"/>
</dbReference>
<reference evidence="2 3" key="1">
    <citation type="journal article" date="2016" name="Nat. Commun.">
        <title>Thousands of microbial genomes shed light on interconnected biogeochemical processes in an aquifer system.</title>
        <authorList>
            <person name="Anantharaman K."/>
            <person name="Brown C.T."/>
            <person name="Hug L.A."/>
            <person name="Sharon I."/>
            <person name="Castelle C.J."/>
            <person name="Probst A.J."/>
            <person name="Thomas B.C."/>
            <person name="Singh A."/>
            <person name="Wilkins M.J."/>
            <person name="Karaoz U."/>
            <person name="Brodie E.L."/>
            <person name="Williams K.H."/>
            <person name="Hubbard S.S."/>
            <person name="Banfield J.F."/>
        </authorList>
    </citation>
    <scope>NUCLEOTIDE SEQUENCE [LARGE SCALE GENOMIC DNA]</scope>
</reference>
<protein>
    <recommendedName>
        <fullName evidence="1">Cupin type-2 domain-containing protein</fullName>
    </recommendedName>
</protein>
<organism evidence="2 3">
    <name type="scientific">Candidatus Woesebacteria bacterium RIFCSPHIGHO2_01_FULL_37_10</name>
    <dbReference type="NCBI Taxonomy" id="1802489"/>
    <lineage>
        <taxon>Bacteria</taxon>
        <taxon>Candidatus Woeseibacteriota</taxon>
    </lineage>
</organism>
<accession>A0A1F7XXG2</accession>